<dbReference type="AlphaFoldDB" id="A0AAJ0BQJ8"/>
<dbReference type="PANTHER" id="PTHR28520">
    <property type="entry name" value="MITOTIC-SPINDLE ORGANIZING PROTEIN 1"/>
    <property type="match status" value="1"/>
</dbReference>
<name>A0AAJ0BQJ8_9PEZI</name>
<evidence type="ECO:0000313" key="9">
    <source>
        <dbReference type="EMBL" id="KAK1761314.1"/>
    </source>
</evidence>
<dbReference type="GO" id="GO:0031021">
    <property type="term" value="C:interphase microtubule organizing center"/>
    <property type="evidence" value="ECO:0007669"/>
    <property type="project" value="TreeGrafter"/>
</dbReference>
<dbReference type="GO" id="GO:0090307">
    <property type="term" value="P:mitotic spindle assembly"/>
    <property type="evidence" value="ECO:0007669"/>
    <property type="project" value="TreeGrafter"/>
</dbReference>
<dbReference type="InterPro" id="IPR022214">
    <property type="entry name" value="MZT1"/>
</dbReference>
<keyword evidence="6" id="KW-0963">Cytoplasm</keyword>
<evidence type="ECO:0000256" key="5">
    <source>
        <dbReference type="ARBA" id="ARBA00016992"/>
    </source>
</evidence>
<sequence>MPAADDRSEKQAAAQQAVDILHEISTILNCHLDRRTLSICISMIENGVNPEALASVVKELRREGQEAQLETVAAASAGNATLGTSTGAGRKR</sequence>
<dbReference type="GO" id="GO:0033566">
    <property type="term" value="P:gamma-tubulin complex localization"/>
    <property type="evidence" value="ECO:0007669"/>
    <property type="project" value="InterPro"/>
</dbReference>
<keyword evidence="10" id="KW-1185">Reference proteome</keyword>
<comment type="subcellular location">
    <subcellularLocation>
        <location evidence="2">Cytoplasm</location>
        <location evidence="2">Cytoskeleton</location>
        <location evidence="2">Microtubule organizing center</location>
        <location evidence="2">Spindle pole body</location>
    </subcellularLocation>
</comment>
<dbReference type="GO" id="GO:0005819">
    <property type="term" value="C:spindle"/>
    <property type="evidence" value="ECO:0007669"/>
    <property type="project" value="TreeGrafter"/>
</dbReference>
<gene>
    <name evidence="9" type="ORF">QBC47DRAFT_369674</name>
</gene>
<comment type="similarity">
    <text evidence="3">Belongs to the MOZART1 family.</text>
</comment>
<evidence type="ECO:0000256" key="2">
    <source>
        <dbReference type="ARBA" id="ARBA00004317"/>
    </source>
</evidence>
<dbReference type="Pfam" id="PF12554">
    <property type="entry name" value="MOZART1"/>
    <property type="match status" value="1"/>
</dbReference>
<evidence type="ECO:0000256" key="3">
    <source>
        <dbReference type="ARBA" id="ARBA00011015"/>
    </source>
</evidence>
<dbReference type="GO" id="GO:0051415">
    <property type="term" value="P:microtubule nucleation by interphase microtubule organizing center"/>
    <property type="evidence" value="ECO:0007669"/>
    <property type="project" value="TreeGrafter"/>
</dbReference>
<dbReference type="EMBL" id="MU839827">
    <property type="protein sequence ID" value="KAK1761314.1"/>
    <property type="molecule type" value="Genomic_DNA"/>
</dbReference>
<comment type="function">
    <text evidence="1">Required for gamma-tubulin complex recruitment to the microtubule organizing center (MTOC).</text>
</comment>
<evidence type="ECO:0000256" key="8">
    <source>
        <dbReference type="ARBA" id="ARBA00029810"/>
    </source>
</evidence>
<comment type="caution">
    <text evidence="9">The sequence shown here is derived from an EMBL/GenBank/DDBJ whole genome shotgun (WGS) entry which is preliminary data.</text>
</comment>
<dbReference type="PANTHER" id="PTHR28520:SF2">
    <property type="entry name" value="MITOTIC-SPINDLE ORGANIZING PROTEIN 1"/>
    <property type="match status" value="1"/>
</dbReference>
<dbReference type="GO" id="GO:0044732">
    <property type="term" value="C:mitotic spindle pole body"/>
    <property type="evidence" value="ECO:0007669"/>
    <property type="project" value="TreeGrafter"/>
</dbReference>
<evidence type="ECO:0000256" key="4">
    <source>
        <dbReference type="ARBA" id="ARBA00011378"/>
    </source>
</evidence>
<dbReference type="Proteomes" id="UP001239445">
    <property type="component" value="Unassembled WGS sequence"/>
</dbReference>
<evidence type="ECO:0000256" key="1">
    <source>
        <dbReference type="ARBA" id="ARBA00003060"/>
    </source>
</evidence>
<keyword evidence="7" id="KW-0206">Cytoskeleton</keyword>
<evidence type="ECO:0000313" key="10">
    <source>
        <dbReference type="Proteomes" id="UP001239445"/>
    </source>
</evidence>
<comment type="subunit">
    <text evidence="4">Part of the gamma-tubulin complex.</text>
</comment>
<proteinExistence type="inferred from homology"/>
<dbReference type="GO" id="GO:0000931">
    <property type="term" value="C:gamma-tubulin ring complex"/>
    <property type="evidence" value="ECO:0007669"/>
    <property type="project" value="InterPro"/>
</dbReference>
<protein>
    <recommendedName>
        <fullName evidence="5">Mitotic-spindle organizing protein 1</fullName>
    </recommendedName>
    <alternativeName>
        <fullName evidence="8">Mitotic-spindle organizing protein associated with a ring of gamma-tubulin 1</fullName>
    </alternativeName>
</protein>
<evidence type="ECO:0000256" key="7">
    <source>
        <dbReference type="ARBA" id="ARBA00023212"/>
    </source>
</evidence>
<evidence type="ECO:0000256" key="6">
    <source>
        <dbReference type="ARBA" id="ARBA00022490"/>
    </source>
</evidence>
<organism evidence="9 10">
    <name type="scientific">Echria macrotheca</name>
    <dbReference type="NCBI Taxonomy" id="438768"/>
    <lineage>
        <taxon>Eukaryota</taxon>
        <taxon>Fungi</taxon>
        <taxon>Dikarya</taxon>
        <taxon>Ascomycota</taxon>
        <taxon>Pezizomycotina</taxon>
        <taxon>Sordariomycetes</taxon>
        <taxon>Sordariomycetidae</taxon>
        <taxon>Sordariales</taxon>
        <taxon>Schizotheciaceae</taxon>
        <taxon>Echria</taxon>
    </lineage>
</organism>
<accession>A0AAJ0BQJ8</accession>
<reference evidence="9" key="1">
    <citation type="submission" date="2023-06" db="EMBL/GenBank/DDBJ databases">
        <title>Genome-scale phylogeny and comparative genomics of the fungal order Sordariales.</title>
        <authorList>
            <consortium name="Lawrence Berkeley National Laboratory"/>
            <person name="Hensen N."/>
            <person name="Bonometti L."/>
            <person name="Westerberg I."/>
            <person name="Brannstrom I.O."/>
            <person name="Guillou S."/>
            <person name="Cros-Aarteil S."/>
            <person name="Calhoun S."/>
            <person name="Haridas S."/>
            <person name="Kuo A."/>
            <person name="Mondo S."/>
            <person name="Pangilinan J."/>
            <person name="Riley R."/>
            <person name="Labutti K."/>
            <person name="Andreopoulos B."/>
            <person name="Lipzen A."/>
            <person name="Chen C."/>
            <person name="Yanf M."/>
            <person name="Daum C."/>
            <person name="Ng V."/>
            <person name="Clum A."/>
            <person name="Steindorff A."/>
            <person name="Ohm R."/>
            <person name="Martin F."/>
            <person name="Silar P."/>
            <person name="Natvig D."/>
            <person name="Lalanne C."/>
            <person name="Gautier V."/>
            <person name="Ament-Velasquez S.L."/>
            <person name="Kruys A."/>
            <person name="Hutchinson M.I."/>
            <person name="Powell A.J."/>
            <person name="Barry K."/>
            <person name="Miller A.N."/>
            <person name="Grigoriev I.V."/>
            <person name="Debuchy R."/>
            <person name="Gladieux P."/>
            <person name="Thoren M.H."/>
            <person name="Johannesson H."/>
        </authorList>
    </citation>
    <scope>NUCLEOTIDE SEQUENCE</scope>
    <source>
        <strain evidence="9">PSN4</strain>
    </source>
</reference>